<dbReference type="STRING" id="1798364.A3G54_02400"/>
<organism evidence="1 2">
    <name type="scientific">Candidatus Giovannonibacteria bacterium RIFCSPLOWO2_12_FULL_44_15</name>
    <dbReference type="NCBI Taxonomy" id="1798364"/>
    <lineage>
        <taxon>Bacteria</taxon>
        <taxon>Candidatus Giovannoniibacteriota</taxon>
    </lineage>
</organism>
<dbReference type="AlphaFoldDB" id="A0A1F5Y101"/>
<protein>
    <submittedName>
        <fullName evidence="1">Uncharacterized protein</fullName>
    </submittedName>
</protein>
<proteinExistence type="predicted"/>
<gene>
    <name evidence="1" type="ORF">A3G54_02400</name>
</gene>
<name>A0A1F5Y101_9BACT</name>
<comment type="caution">
    <text evidence="1">The sequence shown here is derived from an EMBL/GenBank/DDBJ whole genome shotgun (WGS) entry which is preliminary data.</text>
</comment>
<evidence type="ECO:0000313" key="1">
    <source>
        <dbReference type="EMBL" id="OGF93824.1"/>
    </source>
</evidence>
<evidence type="ECO:0000313" key="2">
    <source>
        <dbReference type="Proteomes" id="UP000178894"/>
    </source>
</evidence>
<accession>A0A1F5Y101</accession>
<sequence length="78" mass="8832">MPKVFGFPQLNTGHVLETFSKPFSFVEKRHFYFPTRNEDQSSRRKAGVLIPVPIGPGDLSKGRIQNFIGAKLNQKIIC</sequence>
<dbReference type="Proteomes" id="UP000178894">
    <property type="component" value="Unassembled WGS sequence"/>
</dbReference>
<dbReference type="EMBL" id="MFIQ01000003">
    <property type="protein sequence ID" value="OGF93824.1"/>
    <property type="molecule type" value="Genomic_DNA"/>
</dbReference>
<reference evidence="1 2" key="1">
    <citation type="journal article" date="2016" name="Nat. Commun.">
        <title>Thousands of microbial genomes shed light on interconnected biogeochemical processes in an aquifer system.</title>
        <authorList>
            <person name="Anantharaman K."/>
            <person name="Brown C.T."/>
            <person name="Hug L.A."/>
            <person name="Sharon I."/>
            <person name="Castelle C.J."/>
            <person name="Probst A.J."/>
            <person name="Thomas B.C."/>
            <person name="Singh A."/>
            <person name="Wilkins M.J."/>
            <person name="Karaoz U."/>
            <person name="Brodie E.L."/>
            <person name="Williams K.H."/>
            <person name="Hubbard S.S."/>
            <person name="Banfield J.F."/>
        </authorList>
    </citation>
    <scope>NUCLEOTIDE SEQUENCE [LARGE SCALE GENOMIC DNA]</scope>
</reference>